<evidence type="ECO:0000313" key="1">
    <source>
        <dbReference type="EMBL" id="SUZ60712.1"/>
    </source>
</evidence>
<dbReference type="InterPro" id="IPR012337">
    <property type="entry name" value="RNaseH-like_sf"/>
</dbReference>
<gene>
    <name evidence="1" type="ORF">METZ01_LOCUS13566</name>
</gene>
<organism evidence="1">
    <name type="scientific">marine metagenome</name>
    <dbReference type="NCBI Taxonomy" id="408172"/>
    <lineage>
        <taxon>unclassified sequences</taxon>
        <taxon>metagenomes</taxon>
        <taxon>ecological metagenomes</taxon>
    </lineage>
</organism>
<dbReference type="EMBL" id="UINC01000761">
    <property type="protein sequence ID" value="SUZ60712.1"/>
    <property type="molecule type" value="Genomic_DNA"/>
</dbReference>
<name>A0A381P1D7_9ZZZZ</name>
<dbReference type="AlphaFoldDB" id="A0A381P1D7"/>
<reference evidence="1" key="1">
    <citation type="submission" date="2018-05" db="EMBL/GenBank/DDBJ databases">
        <authorList>
            <person name="Lanie J.A."/>
            <person name="Ng W.-L."/>
            <person name="Kazmierczak K.M."/>
            <person name="Andrzejewski T.M."/>
            <person name="Davidsen T.M."/>
            <person name="Wayne K.J."/>
            <person name="Tettelin H."/>
            <person name="Glass J.I."/>
            <person name="Rusch D."/>
            <person name="Podicherti R."/>
            <person name="Tsui H.-C.T."/>
            <person name="Winkler M.E."/>
        </authorList>
    </citation>
    <scope>NUCLEOTIDE SEQUENCE</scope>
</reference>
<evidence type="ECO:0008006" key="2">
    <source>
        <dbReference type="Google" id="ProtNLM"/>
    </source>
</evidence>
<sequence>MKPTVFFVIDTETCRFDGMVFDIGWKAIDRKGREYSQGSYLCADVLQTDTPYYRKKIAAYWFKANTSITPVNFAHARNIFNQEISRLQNKGHRVVVCAYNAAFDQRVLDKTTQEMVGKRSQFVKSKQVDWLDIWLFWAESCPQSAKEMPKLKSGRIRTTAEAVAQFEIASDYEHLHEGLADAEGEAEILRTVLGRKKKIPFNELGARCSRIANERLGLIDPNQVYEEKPVIETKAISEKLPANKVKTLRKAELVEYAIFLQNEIDNAEKKLVEVA</sequence>
<dbReference type="Gene3D" id="3.30.420.10">
    <property type="entry name" value="Ribonuclease H-like superfamily/Ribonuclease H"/>
    <property type="match status" value="1"/>
</dbReference>
<protein>
    <recommendedName>
        <fullName evidence="2">Exonuclease domain-containing protein</fullName>
    </recommendedName>
</protein>
<proteinExistence type="predicted"/>
<dbReference type="InterPro" id="IPR036397">
    <property type="entry name" value="RNaseH_sf"/>
</dbReference>
<accession>A0A381P1D7</accession>
<dbReference type="SUPFAM" id="SSF53098">
    <property type="entry name" value="Ribonuclease H-like"/>
    <property type="match status" value="1"/>
</dbReference>
<dbReference type="GO" id="GO:0003676">
    <property type="term" value="F:nucleic acid binding"/>
    <property type="evidence" value="ECO:0007669"/>
    <property type="project" value="InterPro"/>
</dbReference>